<comment type="caution">
    <text evidence="1">The sequence shown here is derived from an EMBL/GenBank/DDBJ whole genome shotgun (WGS) entry which is preliminary data.</text>
</comment>
<dbReference type="EMBL" id="MIKG01000003">
    <property type="protein sequence ID" value="RAO66327.1"/>
    <property type="molecule type" value="Genomic_DNA"/>
</dbReference>
<evidence type="ECO:0000313" key="2">
    <source>
        <dbReference type="Proteomes" id="UP000249363"/>
    </source>
</evidence>
<dbReference type="SUPFAM" id="SSF52047">
    <property type="entry name" value="RNI-like"/>
    <property type="match status" value="1"/>
</dbReference>
<dbReference type="OrthoDB" id="3660701at2759"/>
<name>A0A364KS02_TALAM</name>
<sequence>MPSLDKLPTEVVNLICENISSSIQCQLISTCRRLKTQVVPILYRDVTLDVREEDQKSVDSQIACFFRTIRDNLSLALCVRDLSVKGHRPASIEVGYIPIFENDEKDTTDQQTHQPDTRKLVYETCDTNSVIAAMLHKLENLETLHLEYQFWSENGFLPVIYQNCLKKLRKINLGMMFHPYYTGREGELWERMQGSDQMDMSRLRSLMSLPLIESITCVAANDEKDEEIEFASMLPAQNLTYLKLLRSKMTPRGLGKILSATPNLRQLEYEFWIDMKINEDPTVYYDGTVLDNALKPVRNVLERLRLNIRHNGDYKFNGCSWRTEVRGILRSLASFTQLTHLHLPHLLLLGRSIEEANAVKFVNMLPRSLKFLSVFADSLPPLRPFLPVDFTNEKLLDRLYEYHRMES</sequence>
<proteinExistence type="predicted"/>
<evidence type="ECO:0008006" key="3">
    <source>
        <dbReference type="Google" id="ProtNLM"/>
    </source>
</evidence>
<evidence type="ECO:0000313" key="1">
    <source>
        <dbReference type="EMBL" id="RAO66327.1"/>
    </source>
</evidence>
<keyword evidence="2" id="KW-1185">Reference proteome</keyword>
<organism evidence="1 2">
    <name type="scientific">Talaromyces amestolkiae</name>
    <dbReference type="NCBI Taxonomy" id="1196081"/>
    <lineage>
        <taxon>Eukaryota</taxon>
        <taxon>Fungi</taxon>
        <taxon>Dikarya</taxon>
        <taxon>Ascomycota</taxon>
        <taxon>Pezizomycotina</taxon>
        <taxon>Eurotiomycetes</taxon>
        <taxon>Eurotiomycetidae</taxon>
        <taxon>Eurotiales</taxon>
        <taxon>Trichocomaceae</taxon>
        <taxon>Talaromyces</taxon>
        <taxon>Talaromyces sect. Talaromyces</taxon>
    </lineage>
</organism>
<reference evidence="1 2" key="1">
    <citation type="journal article" date="2017" name="Biotechnol. Biofuels">
        <title>Differential beta-glucosidase expression as a function of carbon source availability in Talaromyces amestolkiae: a genomic and proteomic approach.</title>
        <authorList>
            <person name="de Eugenio L.I."/>
            <person name="Mendez-Liter J.A."/>
            <person name="Nieto-Dominguez M."/>
            <person name="Alonso L."/>
            <person name="Gil-Munoz J."/>
            <person name="Barriuso J."/>
            <person name="Prieto A."/>
            <person name="Martinez M.J."/>
        </authorList>
    </citation>
    <scope>NUCLEOTIDE SEQUENCE [LARGE SCALE GENOMIC DNA]</scope>
    <source>
        <strain evidence="1 2">CIB</strain>
    </source>
</reference>
<dbReference type="GeneID" id="63791556"/>
<accession>A0A364KS02</accession>
<dbReference type="InterPro" id="IPR032675">
    <property type="entry name" value="LRR_dom_sf"/>
</dbReference>
<dbReference type="Proteomes" id="UP000249363">
    <property type="component" value="Unassembled WGS sequence"/>
</dbReference>
<protein>
    <recommendedName>
        <fullName evidence="3">F-box domain-containing protein</fullName>
    </recommendedName>
</protein>
<dbReference type="AlphaFoldDB" id="A0A364KS02"/>
<dbReference type="RefSeq" id="XP_040730844.1">
    <property type="nucleotide sequence ID" value="XM_040874474.1"/>
</dbReference>
<gene>
    <name evidence="1" type="ORF">BHQ10_002339</name>
</gene>
<dbReference type="Gene3D" id="3.80.10.10">
    <property type="entry name" value="Ribonuclease Inhibitor"/>
    <property type="match status" value="1"/>
</dbReference>